<reference evidence="2" key="2">
    <citation type="submission" date="2021-04" db="EMBL/GenBank/DDBJ databases">
        <authorList>
            <person name="Dong X."/>
        </authorList>
    </citation>
    <scope>NUCLEOTIDE SEQUENCE</scope>
    <source>
        <strain evidence="2">ZWT</strain>
    </source>
</reference>
<evidence type="ECO:0000313" key="2">
    <source>
        <dbReference type="EMBL" id="MCM1990926.1"/>
    </source>
</evidence>
<dbReference type="EMBL" id="JAGSOJ010000003">
    <property type="protein sequence ID" value="MCM1990926.1"/>
    <property type="molecule type" value="Genomic_DNA"/>
</dbReference>
<feature type="transmembrane region" description="Helical" evidence="1">
    <location>
        <begin position="5"/>
        <end position="26"/>
    </location>
</feature>
<gene>
    <name evidence="2" type="ORF">KDK92_14440</name>
</gene>
<comment type="caution">
    <text evidence="2">The sequence shown here is derived from an EMBL/GenBank/DDBJ whole genome shotgun (WGS) entry which is preliminary data.</text>
</comment>
<keyword evidence="3" id="KW-1185">Reference proteome</keyword>
<reference evidence="2" key="1">
    <citation type="journal article" date="2021" name="mSystems">
        <title>Bacteria and Archaea Synergistically Convert Glycine Betaine to Biogenic Methane in the Formosa Cold Seep of the South China Sea.</title>
        <authorList>
            <person name="Li L."/>
            <person name="Zhang W."/>
            <person name="Zhang S."/>
            <person name="Song L."/>
            <person name="Sun Q."/>
            <person name="Zhang H."/>
            <person name="Xiang H."/>
            <person name="Dong X."/>
        </authorList>
    </citation>
    <scope>NUCLEOTIDE SEQUENCE</scope>
    <source>
        <strain evidence="2">ZWT</strain>
    </source>
</reference>
<keyword evidence="1" id="KW-0472">Membrane</keyword>
<sequence>MKKVFIYLGVFIISYILFLFIAYKTAMIIPIHSFDDSVIISGLCIIFATIILCTILIITKIDEKRKK</sequence>
<protein>
    <submittedName>
        <fullName evidence="2">Uncharacterized protein</fullName>
    </submittedName>
</protein>
<dbReference type="RefSeq" id="WP_250860036.1">
    <property type="nucleotide sequence ID" value="NZ_JAGSOJ010000003.1"/>
</dbReference>
<organism evidence="2 3">
    <name type="scientific">Oceanirhabdus seepicola</name>
    <dbReference type="NCBI Taxonomy" id="2828781"/>
    <lineage>
        <taxon>Bacteria</taxon>
        <taxon>Bacillati</taxon>
        <taxon>Bacillota</taxon>
        <taxon>Clostridia</taxon>
        <taxon>Eubacteriales</taxon>
        <taxon>Clostridiaceae</taxon>
        <taxon>Oceanirhabdus</taxon>
    </lineage>
</organism>
<keyword evidence="1" id="KW-1133">Transmembrane helix</keyword>
<feature type="transmembrane region" description="Helical" evidence="1">
    <location>
        <begin position="38"/>
        <end position="58"/>
    </location>
</feature>
<evidence type="ECO:0000313" key="3">
    <source>
        <dbReference type="Proteomes" id="UP001056429"/>
    </source>
</evidence>
<evidence type="ECO:0000256" key="1">
    <source>
        <dbReference type="SAM" id="Phobius"/>
    </source>
</evidence>
<accession>A0A9J6P451</accession>
<dbReference type="AlphaFoldDB" id="A0A9J6P451"/>
<dbReference type="Proteomes" id="UP001056429">
    <property type="component" value="Unassembled WGS sequence"/>
</dbReference>
<name>A0A9J6P451_9CLOT</name>
<proteinExistence type="predicted"/>
<keyword evidence="1" id="KW-0812">Transmembrane</keyword>